<dbReference type="SUPFAM" id="SSF55729">
    <property type="entry name" value="Acyl-CoA N-acyltransferases (Nat)"/>
    <property type="match status" value="1"/>
</dbReference>
<evidence type="ECO:0000259" key="3">
    <source>
        <dbReference type="PROSITE" id="PS51186"/>
    </source>
</evidence>
<comment type="caution">
    <text evidence="4">The sequence shown here is derived from an EMBL/GenBank/DDBJ whole genome shotgun (WGS) entry which is preliminary data.</text>
</comment>
<dbReference type="Gene3D" id="3.40.630.30">
    <property type="match status" value="1"/>
</dbReference>
<keyword evidence="2" id="KW-0012">Acyltransferase</keyword>
<dbReference type="InterPro" id="IPR016181">
    <property type="entry name" value="Acyl_CoA_acyltransferase"/>
</dbReference>
<proteinExistence type="predicted"/>
<name>A0ABV9YK20_9PSEU</name>
<evidence type="ECO:0000256" key="1">
    <source>
        <dbReference type="ARBA" id="ARBA00022679"/>
    </source>
</evidence>
<dbReference type="RefSeq" id="WP_378035792.1">
    <property type="nucleotide sequence ID" value="NZ_JBHSIV010000008.1"/>
</dbReference>
<dbReference type="InterPro" id="IPR000182">
    <property type="entry name" value="GNAT_dom"/>
</dbReference>
<organism evidence="4 5">
    <name type="scientific">Actinomycetospora atypica</name>
    <dbReference type="NCBI Taxonomy" id="1290095"/>
    <lineage>
        <taxon>Bacteria</taxon>
        <taxon>Bacillati</taxon>
        <taxon>Actinomycetota</taxon>
        <taxon>Actinomycetes</taxon>
        <taxon>Pseudonocardiales</taxon>
        <taxon>Pseudonocardiaceae</taxon>
        <taxon>Actinomycetospora</taxon>
    </lineage>
</organism>
<dbReference type="EMBL" id="JBHSIV010000008">
    <property type="protein sequence ID" value="MFC5062439.1"/>
    <property type="molecule type" value="Genomic_DNA"/>
</dbReference>
<protein>
    <submittedName>
        <fullName evidence="4">Acetyltransferase</fullName>
    </submittedName>
</protein>
<evidence type="ECO:0000256" key="2">
    <source>
        <dbReference type="ARBA" id="ARBA00023315"/>
    </source>
</evidence>
<evidence type="ECO:0000313" key="5">
    <source>
        <dbReference type="Proteomes" id="UP001595947"/>
    </source>
</evidence>
<dbReference type="Proteomes" id="UP001595947">
    <property type="component" value="Unassembled WGS sequence"/>
</dbReference>
<dbReference type="NCBIfam" id="NF007807">
    <property type="entry name" value="PRK10514.1"/>
    <property type="match status" value="1"/>
</dbReference>
<dbReference type="PROSITE" id="PS51186">
    <property type="entry name" value="GNAT"/>
    <property type="match status" value="1"/>
</dbReference>
<dbReference type="PANTHER" id="PTHR43800">
    <property type="entry name" value="PEPTIDYL-LYSINE N-ACETYLTRANSFERASE YJAB"/>
    <property type="match status" value="1"/>
</dbReference>
<reference evidence="5" key="1">
    <citation type="journal article" date="2019" name="Int. J. Syst. Evol. Microbiol.">
        <title>The Global Catalogue of Microorganisms (GCM) 10K type strain sequencing project: providing services to taxonomists for standard genome sequencing and annotation.</title>
        <authorList>
            <consortium name="The Broad Institute Genomics Platform"/>
            <consortium name="The Broad Institute Genome Sequencing Center for Infectious Disease"/>
            <person name="Wu L."/>
            <person name="Ma J."/>
        </authorList>
    </citation>
    <scope>NUCLEOTIDE SEQUENCE [LARGE SCALE GENOMIC DNA]</scope>
    <source>
        <strain evidence="5">CGMCC 4.7093</strain>
    </source>
</reference>
<dbReference type="Pfam" id="PF13673">
    <property type="entry name" value="Acetyltransf_10"/>
    <property type="match status" value="1"/>
</dbReference>
<gene>
    <name evidence="4" type="ORF">ACFPBZ_09500</name>
</gene>
<keyword evidence="5" id="KW-1185">Reference proteome</keyword>
<dbReference type="PANTHER" id="PTHR43800:SF1">
    <property type="entry name" value="PEPTIDYL-LYSINE N-ACETYLTRANSFERASE YJAB"/>
    <property type="match status" value="1"/>
</dbReference>
<feature type="domain" description="N-acetyltransferase" evidence="3">
    <location>
        <begin position="1"/>
        <end position="146"/>
    </location>
</feature>
<accession>A0ABV9YK20</accession>
<evidence type="ECO:0000313" key="4">
    <source>
        <dbReference type="EMBL" id="MFC5062439.1"/>
    </source>
</evidence>
<sequence>MFIRDAVEDDREVLVGIWRRAVEATHHFLTAEAVDGYEGQVRAALPRAAVRVATGPDDEVVGFLAGSGGEIDMLFVDPAVHGTGAGTALLADAAAHHPILTLDVNEQNPAARAWYRRRGFVETGRDEVDGDGSPYPVIHLRLATPP</sequence>
<keyword evidence="1" id="KW-0808">Transferase</keyword>